<evidence type="ECO:0000256" key="3">
    <source>
        <dbReference type="PROSITE-ProRule" id="PRU00339"/>
    </source>
</evidence>
<keyword evidence="2 3" id="KW-0802">TPR repeat</keyword>
<keyword evidence="7" id="KW-1185">Reference proteome</keyword>
<dbReference type="Proteomes" id="UP000001947">
    <property type="component" value="Chromosome"/>
</dbReference>
<feature type="repeat" description="TPR" evidence="3">
    <location>
        <begin position="548"/>
        <end position="581"/>
    </location>
</feature>
<dbReference type="SUPFAM" id="SSF48452">
    <property type="entry name" value="TPR-like"/>
    <property type="match status" value="1"/>
</dbReference>
<dbReference type="PANTHER" id="PTHR44943">
    <property type="entry name" value="CELLULOSE SYNTHASE OPERON PROTEIN C"/>
    <property type="match status" value="1"/>
</dbReference>
<evidence type="ECO:0000313" key="7">
    <source>
        <dbReference type="Proteomes" id="UP000001947"/>
    </source>
</evidence>
<evidence type="ECO:0000256" key="2">
    <source>
        <dbReference type="ARBA" id="ARBA00022803"/>
    </source>
</evidence>
<gene>
    <name evidence="6" type="ordered locus">Sde_1344</name>
</gene>
<dbReference type="PROSITE" id="PS50005">
    <property type="entry name" value="TPR"/>
    <property type="match status" value="1"/>
</dbReference>
<evidence type="ECO:0000313" key="6">
    <source>
        <dbReference type="EMBL" id="ABD80606.1"/>
    </source>
</evidence>
<dbReference type="eggNOG" id="COG0457">
    <property type="taxonomic scope" value="Bacteria"/>
</dbReference>
<protein>
    <submittedName>
        <fullName evidence="6">TPR repeat</fullName>
    </submittedName>
</protein>
<dbReference type="STRING" id="203122.Sde_1344"/>
<keyword evidence="5" id="KW-0472">Membrane</keyword>
<reference evidence="6 7" key="1">
    <citation type="journal article" date="2008" name="PLoS Genet.">
        <title>Complete genome sequence of the complex carbohydrate-degrading marine bacterium, Saccharophagus degradans strain 2-40 T.</title>
        <authorList>
            <person name="Weiner R.M."/>
            <person name="Taylor L.E.II."/>
            <person name="Henrissat B."/>
            <person name="Hauser L."/>
            <person name="Land M."/>
            <person name="Coutinho P.M."/>
            <person name="Rancurel C."/>
            <person name="Saunders E.H."/>
            <person name="Longmire A.G."/>
            <person name="Zhang H."/>
            <person name="Bayer E.A."/>
            <person name="Gilbert H.J."/>
            <person name="Larimer F."/>
            <person name="Zhulin I.B."/>
            <person name="Ekborg N.A."/>
            <person name="Lamed R."/>
            <person name="Richardson P.M."/>
            <person name="Borovok I."/>
            <person name="Hutcheson S."/>
        </authorList>
    </citation>
    <scope>NUCLEOTIDE SEQUENCE [LARGE SCALE GENOMIC DNA]</scope>
    <source>
        <strain evidence="7">2-40 / ATCC 43961 / DSM 17024</strain>
    </source>
</reference>
<sequence length="641" mass="69088">MSMLLDALKKAALEKKGRESAQTTSEDKPADMAQGINMPEGDKGAELAEPPPSDKALEKPLAIPDETPLESNTVSAQHELPEEKDEGAFLVQSSEAPLELVEPDASPLPLDEREVAGADNAIELPAPDVDLESFDESGYCLSGDELHGEGSMLAGNTCEANNDEPVDMSAELDFSEIDEIAAAESEEERLAAEWEAQMLSASSASDDATGENSSANAAKEEPLVDDTPSSESAVPQTAVPAMSADDLMAEIVADALAQTEGVAADVNPEEENENKQALANLIENGRRQREKIKRRQIFGVVLLFFITVVLAGGYYYFIQMEDSSLVNVNQYAAYPNENESDDLNAGLDDSYSDSDVEQNTIIENAEVSRSTLNTTSAETVASQVSKQDKKADAASGGGSSPPSTLTEKPTTKAIPVTVAKKVPVKPEVPPVKERDDESNVMMRMTLSQKIQAGYQAYKLQNFSGAKQFYSSALRDAPENRDALLGLAATATRMGRLDIALGHYQVLLTMNPQDALAKSGALSLASLSGDLPRLESEVKILLSDHPSDAHLHFLLGSLYSSTGNWNGARESFYRAVDLDKFNPDYVYNLAVSMDHTASYREALSYYKQAKAISLVASPTFSLESLNARINALEIKLQQSTKR</sequence>
<evidence type="ECO:0000256" key="1">
    <source>
        <dbReference type="ARBA" id="ARBA00022737"/>
    </source>
</evidence>
<dbReference type="Gene3D" id="1.25.40.10">
    <property type="entry name" value="Tetratricopeptide repeat domain"/>
    <property type="match status" value="2"/>
</dbReference>
<dbReference type="OrthoDB" id="5612599at2"/>
<dbReference type="SMART" id="SM00028">
    <property type="entry name" value="TPR"/>
    <property type="match status" value="3"/>
</dbReference>
<feature type="region of interest" description="Disordered" evidence="4">
    <location>
        <begin position="1"/>
        <end position="87"/>
    </location>
</feature>
<dbReference type="GeneID" id="98615650"/>
<dbReference type="RefSeq" id="WP_011467826.1">
    <property type="nucleotide sequence ID" value="NC_007912.1"/>
</dbReference>
<accession>Q21L23</accession>
<feature type="compositionally biased region" description="Basic and acidic residues" evidence="4">
    <location>
        <begin position="7"/>
        <end position="30"/>
    </location>
</feature>
<keyword evidence="5" id="KW-0812">Transmembrane</keyword>
<feature type="transmembrane region" description="Helical" evidence="5">
    <location>
        <begin position="297"/>
        <end position="317"/>
    </location>
</feature>
<dbReference type="InterPro" id="IPR011990">
    <property type="entry name" value="TPR-like_helical_dom_sf"/>
</dbReference>
<keyword evidence="5" id="KW-1133">Transmembrane helix</keyword>
<evidence type="ECO:0000256" key="5">
    <source>
        <dbReference type="SAM" id="Phobius"/>
    </source>
</evidence>
<dbReference type="EMBL" id="CP000282">
    <property type="protein sequence ID" value="ABD80606.1"/>
    <property type="molecule type" value="Genomic_DNA"/>
</dbReference>
<dbReference type="AlphaFoldDB" id="Q21L23"/>
<dbReference type="PANTHER" id="PTHR44943:SF8">
    <property type="entry name" value="TPR REPEAT-CONTAINING PROTEIN MJ0263"/>
    <property type="match status" value="1"/>
</dbReference>
<dbReference type="InterPro" id="IPR019734">
    <property type="entry name" value="TPR_rpt"/>
</dbReference>
<organism evidence="6 7">
    <name type="scientific">Saccharophagus degradans (strain 2-40 / ATCC 43961 / DSM 17024)</name>
    <dbReference type="NCBI Taxonomy" id="203122"/>
    <lineage>
        <taxon>Bacteria</taxon>
        <taxon>Pseudomonadati</taxon>
        <taxon>Pseudomonadota</taxon>
        <taxon>Gammaproteobacteria</taxon>
        <taxon>Cellvibrionales</taxon>
        <taxon>Cellvibrionaceae</taxon>
        <taxon>Saccharophagus</taxon>
    </lineage>
</organism>
<dbReference type="KEGG" id="sde:Sde_1344"/>
<dbReference type="HOGENOM" id="CLU_426928_0_0_6"/>
<dbReference type="InterPro" id="IPR051685">
    <property type="entry name" value="Ycf3/AcsC/BcsC/TPR_MFPF"/>
</dbReference>
<dbReference type="Pfam" id="PF13432">
    <property type="entry name" value="TPR_16"/>
    <property type="match status" value="1"/>
</dbReference>
<proteinExistence type="predicted"/>
<keyword evidence="1" id="KW-0677">Repeat</keyword>
<name>Q21L23_SACD2</name>
<dbReference type="Pfam" id="PF14559">
    <property type="entry name" value="TPR_19"/>
    <property type="match status" value="1"/>
</dbReference>
<evidence type="ECO:0000256" key="4">
    <source>
        <dbReference type="SAM" id="MobiDB-lite"/>
    </source>
</evidence>
<feature type="region of interest" description="Disordered" evidence="4">
    <location>
        <begin position="372"/>
        <end position="412"/>
    </location>
</feature>
<feature type="compositionally biased region" description="Polar residues" evidence="4">
    <location>
        <begin position="200"/>
        <end position="216"/>
    </location>
</feature>
<feature type="region of interest" description="Disordered" evidence="4">
    <location>
        <begin position="200"/>
        <end position="237"/>
    </location>
</feature>
<feature type="compositionally biased region" description="Polar residues" evidence="4">
    <location>
        <begin position="372"/>
        <end position="384"/>
    </location>
</feature>